<organism evidence="1 2">
    <name type="scientific">Pyxidicoccus parkwayensis</name>
    <dbReference type="NCBI Taxonomy" id="2813578"/>
    <lineage>
        <taxon>Bacteria</taxon>
        <taxon>Pseudomonadati</taxon>
        <taxon>Myxococcota</taxon>
        <taxon>Myxococcia</taxon>
        <taxon>Myxococcales</taxon>
        <taxon>Cystobacterineae</taxon>
        <taxon>Myxococcaceae</taxon>
        <taxon>Pyxidicoccus</taxon>
    </lineage>
</organism>
<dbReference type="EMBL" id="CP071090">
    <property type="protein sequence ID" value="QSQ26198.1"/>
    <property type="molecule type" value="Genomic_DNA"/>
</dbReference>
<dbReference type="InterPro" id="IPR029058">
    <property type="entry name" value="AB_hydrolase_fold"/>
</dbReference>
<protein>
    <submittedName>
        <fullName evidence="1">Alpha/beta hydrolase</fullName>
    </submittedName>
</protein>
<evidence type="ECO:0000313" key="1">
    <source>
        <dbReference type="EMBL" id="QSQ26198.1"/>
    </source>
</evidence>
<keyword evidence="2" id="KW-1185">Reference proteome</keyword>
<reference evidence="1 2" key="1">
    <citation type="submission" date="2021-02" db="EMBL/GenBank/DDBJ databases">
        <title>De Novo genome assembly of isolated myxobacteria.</title>
        <authorList>
            <person name="Stevens D.C."/>
        </authorList>
    </citation>
    <scope>NUCLEOTIDE SEQUENCE [LARGE SCALE GENOMIC DNA]</scope>
    <source>
        <strain evidence="2">SCPEA02</strain>
    </source>
</reference>
<evidence type="ECO:0000313" key="2">
    <source>
        <dbReference type="Proteomes" id="UP000662747"/>
    </source>
</evidence>
<proteinExistence type="predicted"/>
<gene>
    <name evidence="1" type="ORF">JY651_15225</name>
</gene>
<accession>A0ABX7P6U9</accession>
<dbReference type="Proteomes" id="UP000662747">
    <property type="component" value="Chromosome"/>
</dbReference>
<dbReference type="SUPFAM" id="SSF53474">
    <property type="entry name" value="alpha/beta-Hydrolases"/>
    <property type="match status" value="1"/>
</dbReference>
<dbReference type="Gene3D" id="3.40.50.1820">
    <property type="entry name" value="alpha/beta hydrolase"/>
    <property type="match status" value="1"/>
</dbReference>
<keyword evidence="1" id="KW-0378">Hydrolase</keyword>
<dbReference type="GO" id="GO:0016787">
    <property type="term" value="F:hydrolase activity"/>
    <property type="evidence" value="ECO:0007669"/>
    <property type="project" value="UniProtKB-KW"/>
</dbReference>
<sequence length="306" mass="33947">MKTEQLRHALAGVPEATRERFIAFHEQNPVRRLDVGGHTLEYIAFGRGDRVILHLPGLLSNADAAVYLVPLADRARILSVTYLPTSDTGAQLQAFLRLLDAEHVSRAAVLGQTLGGHLAQCFTGAHPDRVSELVVAHAGLPLREEIQMRQVNLLYGLMHGVPFPLIRQVLTRPLLAGVQRAGQHPDIEPGQAALIQAYFALRQAKLDRRTTLARYGLLRDVARVFPEKYRAGLASWPGRTLVMYSRGQWCNEHHVARMRELLTGLTAHTQDAGAHWNLYLLPEASSRLVGNFLGLPEAREKRGLAT</sequence>
<dbReference type="RefSeq" id="WP_206727748.1">
    <property type="nucleotide sequence ID" value="NZ_CP071090.1"/>
</dbReference>
<name>A0ABX7P6U9_9BACT</name>